<evidence type="ECO:0000313" key="1">
    <source>
        <dbReference type="EMBL" id="GBP38787.1"/>
    </source>
</evidence>
<proteinExistence type="predicted"/>
<accession>A0A4C1VKG6</accession>
<gene>
    <name evidence="1" type="ORF">EVAR_33536_1</name>
</gene>
<evidence type="ECO:0000313" key="2">
    <source>
        <dbReference type="Proteomes" id="UP000299102"/>
    </source>
</evidence>
<protein>
    <submittedName>
        <fullName evidence="1">Uncharacterized protein</fullName>
    </submittedName>
</protein>
<sequence>MRATSDTNIDWHSKCDLTSSCWRYGRACCRCCIIASSRCSRKFRGQTRRPLKMYNCFRTCCSNRFRFGHFGHGAEARLSVARWRFRSECVFAIRNGRTRNGKLDITCFASRFTWKARKCDESTKKTSNEACAPRPRGALTRYPAPAAAGRRRARKHRWAAAHAARADMPTRDRLAELRSVAGNGVYQDTVEVAMPPADSFKQFDEVFREQTGRRRAASSPADAAVNLITEIKIREWVNSAKVSSSAGETARVIARDNARSIDERIYVDATISKNRSSAGVRRSSYGANCVHPASAARRITILFKLEVVLIPAAAAPPAPRKHHTCLRDR</sequence>
<keyword evidence="2" id="KW-1185">Reference proteome</keyword>
<dbReference type="Proteomes" id="UP000299102">
    <property type="component" value="Unassembled WGS sequence"/>
</dbReference>
<organism evidence="1 2">
    <name type="scientific">Eumeta variegata</name>
    <name type="common">Bagworm moth</name>
    <name type="synonym">Eumeta japonica</name>
    <dbReference type="NCBI Taxonomy" id="151549"/>
    <lineage>
        <taxon>Eukaryota</taxon>
        <taxon>Metazoa</taxon>
        <taxon>Ecdysozoa</taxon>
        <taxon>Arthropoda</taxon>
        <taxon>Hexapoda</taxon>
        <taxon>Insecta</taxon>
        <taxon>Pterygota</taxon>
        <taxon>Neoptera</taxon>
        <taxon>Endopterygota</taxon>
        <taxon>Lepidoptera</taxon>
        <taxon>Glossata</taxon>
        <taxon>Ditrysia</taxon>
        <taxon>Tineoidea</taxon>
        <taxon>Psychidae</taxon>
        <taxon>Oiketicinae</taxon>
        <taxon>Eumeta</taxon>
    </lineage>
</organism>
<comment type="caution">
    <text evidence="1">The sequence shown here is derived from an EMBL/GenBank/DDBJ whole genome shotgun (WGS) entry which is preliminary data.</text>
</comment>
<reference evidence="1 2" key="1">
    <citation type="journal article" date="2019" name="Commun. Biol.">
        <title>The bagworm genome reveals a unique fibroin gene that provides high tensile strength.</title>
        <authorList>
            <person name="Kono N."/>
            <person name="Nakamura H."/>
            <person name="Ohtoshi R."/>
            <person name="Tomita M."/>
            <person name="Numata K."/>
            <person name="Arakawa K."/>
        </authorList>
    </citation>
    <scope>NUCLEOTIDE SEQUENCE [LARGE SCALE GENOMIC DNA]</scope>
</reference>
<name>A0A4C1VKG6_EUMVA</name>
<dbReference type="EMBL" id="BGZK01000354">
    <property type="protein sequence ID" value="GBP38787.1"/>
    <property type="molecule type" value="Genomic_DNA"/>
</dbReference>
<dbReference type="AlphaFoldDB" id="A0A4C1VKG6"/>